<evidence type="ECO:0000313" key="3">
    <source>
        <dbReference type="Proteomes" id="UP000265643"/>
    </source>
</evidence>
<reference evidence="3" key="1">
    <citation type="submission" date="2018-09" db="EMBL/GenBank/DDBJ databases">
        <title>Draft Genome Sequence of Mediterraneibacter sp. KCTC 15684.</title>
        <authorList>
            <person name="Kim J.S."/>
            <person name="Han K.I."/>
            <person name="Suh M.K."/>
            <person name="Lee K.C."/>
            <person name="Eom M.K."/>
            <person name="Lee J.H."/>
            <person name="Park S.H."/>
            <person name="Kang S.W."/>
            <person name="Park J.E."/>
            <person name="Oh B.S."/>
            <person name="Yu S.Y."/>
            <person name="Choi S.H."/>
            <person name="Lee D.H."/>
            <person name="Yoon H."/>
            <person name="Kim B."/>
            <person name="Yang S.J."/>
            <person name="Lee J.S."/>
        </authorList>
    </citation>
    <scope>NUCLEOTIDE SEQUENCE [LARGE SCALE GENOMIC DNA]</scope>
    <source>
        <strain evidence="3">KCTC 15684</strain>
    </source>
</reference>
<feature type="domain" description="MrfA-like Zn-binding" evidence="1">
    <location>
        <begin position="446"/>
        <end position="542"/>
    </location>
</feature>
<evidence type="ECO:0000259" key="1">
    <source>
        <dbReference type="Pfam" id="PF09369"/>
    </source>
</evidence>
<sequence length="585" mass="66395">MAGYDNNKLGELRPNQIITTFGPGAIVDAVKDSVTVLDINYWKEKGKKIIDGRLASYLGVDCFYMPRTSYSGDVPVISFPTIHVCSNLKCGRLFDARDNFDLERYLRFGVTCPECHKPAYPSRFITICENGHMDDFPWSWWVHRGMTNCKGKLKMYSTGNTSTLADMWIECELCGAKRSMNGATQEDNFSELRCSGHHPFRPRSRNERCDKKVIPSQRGASNVYFSVSRSAISIPPWVNPLYNLIDEHLHDIELLKDVMGDDGVTAAYNKYFADNYTRTEFDEALTRRLSNITEFKEIKQMEYDAITHYNDPAYASNKKHFKAEEDSLPAYLKPYFSRVIRITRLREVKVLLGFTRVDAPDPDADVQANVVYLNKGKSEKWLPAAEVNGEGVFIEFNKKTLEKWLAISSVKVLSRRYEECYEEFCNAKGWTLNVKRNATYVLMHTFAHLLIKQMSMTSGYSSSAIRERIYFSEKMTGILLYTGSADKEGSLGGLVELGNIGKLVPLMKDAFQEALLCTNDPECMSNAPAGNNLNGAACHSCCMISETACENGNRMLDRGLVVPIVCRERESYFRELVCELCQLEM</sequence>
<comment type="caution">
    <text evidence="2">The sequence shown here is derived from an EMBL/GenBank/DDBJ whole genome shotgun (WGS) entry which is preliminary data.</text>
</comment>
<protein>
    <recommendedName>
        <fullName evidence="1">MrfA-like Zn-binding domain-containing protein</fullName>
    </recommendedName>
</protein>
<dbReference type="AlphaFoldDB" id="A0A391NZP6"/>
<dbReference type="InterPro" id="IPR047721">
    <property type="entry name" value="DrmB"/>
</dbReference>
<evidence type="ECO:0000313" key="2">
    <source>
        <dbReference type="EMBL" id="GCA66545.1"/>
    </source>
</evidence>
<dbReference type="Pfam" id="PF09369">
    <property type="entry name" value="MZB"/>
    <property type="match status" value="1"/>
</dbReference>
<dbReference type="NCBIfam" id="NF038324">
    <property type="entry name" value="DrmB_fam"/>
    <property type="match status" value="1"/>
</dbReference>
<dbReference type="Proteomes" id="UP000265643">
    <property type="component" value="Unassembled WGS sequence"/>
</dbReference>
<name>A0A391NZP6_9FIRM</name>
<dbReference type="InterPro" id="IPR018973">
    <property type="entry name" value="MZB"/>
</dbReference>
<accession>A0A391NZP6</accession>
<gene>
    <name evidence="2" type="ORF">KGMB01110_09810</name>
</gene>
<keyword evidence="3" id="KW-1185">Reference proteome</keyword>
<dbReference type="RefSeq" id="WP_119297753.1">
    <property type="nucleotide sequence ID" value="NZ_BHGK01000001.1"/>
</dbReference>
<proteinExistence type="predicted"/>
<dbReference type="EMBL" id="BHGK01000001">
    <property type="protein sequence ID" value="GCA66545.1"/>
    <property type="molecule type" value="Genomic_DNA"/>
</dbReference>
<organism evidence="2 3">
    <name type="scientific">Mediterraneibacter butyricigenes</name>
    <dbReference type="NCBI Taxonomy" id="2316025"/>
    <lineage>
        <taxon>Bacteria</taxon>
        <taxon>Bacillati</taxon>
        <taxon>Bacillota</taxon>
        <taxon>Clostridia</taxon>
        <taxon>Lachnospirales</taxon>
        <taxon>Lachnospiraceae</taxon>
        <taxon>Mediterraneibacter</taxon>
    </lineage>
</organism>